<dbReference type="SUPFAM" id="SSF54001">
    <property type="entry name" value="Cysteine proteinases"/>
    <property type="match status" value="1"/>
</dbReference>
<organism evidence="1 2">
    <name type="scientific">Fictibacillus halophilus</name>
    <dbReference type="NCBI Taxonomy" id="1610490"/>
    <lineage>
        <taxon>Bacteria</taxon>
        <taxon>Bacillati</taxon>
        <taxon>Bacillota</taxon>
        <taxon>Bacilli</taxon>
        <taxon>Bacillales</taxon>
        <taxon>Fictibacillaceae</taxon>
        <taxon>Fictibacillus</taxon>
    </lineage>
</organism>
<accession>A0ABV2LL21</accession>
<evidence type="ECO:0000313" key="2">
    <source>
        <dbReference type="Proteomes" id="UP001549097"/>
    </source>
</evidence>
<dbReference type="RefSeq" id="WP_408610375.1">
    <property type="nucleotide sequence ID" value="NZ_JAEACF010000001.1"/>
</dbReference>
<comment type="caution">
    <text evidence="1">The sequence shown here is derived from an EMBL/GenBank/DDBJ whole genome shotgun (WGS) entry which is preliminary data.</text>
</comment>
<dbReference type="InterPro" id="IPR038765">
    <property type="entry name" value="Papain-like_cys_pep_sf"/>
</dbReference>
<proteinExistence type="predicted"/>
<dbReference type="Proteomes" id="UP001549097">
    <property type="component" value="Unassembled WGS sequence"/>
</dbReference>
<protein>
    <submittedName>
        <fullName evidence="1">Uncharacterized protein</fullName>
    </submittedName>
</protein>
<dbReference type="EMBL" id="JBEPMP010000001">
    <property type="protein sequence ID" value="MET3729283.1"/>
    <property type="molecule type" value="Genomic_DNA"/>
</dbReference>
<evidence type="ECO:0000313" key="1">
    <source>
        <dbReference type="EMBL" id="MET3729283.1"/>
    </source>
</evidence>
<reference evidence="1 2" key="1">
    <citation type="submission" date="2024-06" db="EMBL/GenBank/DDBJ databases">
        <title>Genomic Encyclopedia of Type Strains, Phase IV (KMG-IV): sequencing the most valuable type-strain genomes for metagenomic binning, comparative biology and taxonomic classification.</title>
        <authorList>
            <person name="Goeker M."/>
        </authorList>
    </citation>
    <scope>NUCLEOTIDE SEQUENCE [LARGE SCALE GENOMIC DNA]</scope>
    <source>
        <strain evidence="1 2">DSM 100124</strain>
    </source>
</reference>
<gene>
    <name evidence="1" type="ORF">ABID52_002864</name>
</gene>
<name>A0ABV2LL21_9BACL</name>
<keyword evidence="2" id="KW-1185">Reference proteome</keyword>
<sequence>MHPSHPILKAWKKFDSFPMETLTKAWYFHKGTTKKQREVSLMKEHRIHYGNTGNCFDLALWLLDEFKQDRIKAYPIGSKFHTDEAHVAVVALDEKGNRYLCDLGDQWLQPILVETNSEDYSNEKLKGFFPGAEIQVQSRHQNHIEILYHRPNGKVSNQVFDLTPIDSDVFLQGAEYSQNLIYPKPLFECRLPYKNEIAHWEFFNWESFLSTSEGLYKGEQTDSIDRWVEVIHHKSGYRKEFLYEALCRYR</sequence>